<dbReference type="Proteomes" id="UP001165740">
    <property type="component" value="Chromosome 2"/>
</dbReference>
<dbReference type="Pfam" id="PF17818">
    <property type="entry name" value="KCT2"/>
    <property type="match status" value="1"/>
</dbReference>
<name>A0A9U8EHC9_BIOGL</name>
<dbReference type="AlphaFoldDB" id="A0A9U8EHC9"/>
<dbReference type="InterPro" id="IPR037645">
    <property type="entry name" value="KCT2"/>
</dbReference>
<dbReference type="PANTHER" id="PTHR16502">
    <property type="entry name" value="KERATINOCYTE-ASSOCIATED TRANSMEMBRANE PROTEIN 2"/>
    <property type="match status" value="1"/>
</dbReference>
<feature type="compositionally biased region" description="Basic and acidic residues" evidence="1">
    <location>
        <begin position="302"/>
        <end position="313"/>
    </location>
</feature>
<reference evidence="5 6" key="1">
    <citation type="submission" date="2025-04" db="UniProtKB">
        <authorList>
            <consortium name="RefSeq"/>
        </authorList>
    </citation>
    <scope>IDENTIFICATION</scope>
</reference>
<feature type="compositionally biased region" description="Acidic residues" evidence="1">
    <location>
        <begin position="314"/>
        <end position="323"/>
    </location>
</feature>
<keyword evidence="2" id="KW-0472">Membrane</keyword>
<evidence type="ECO:0000313" key="5">
    <source>
        <dbReference type="RefSeq" id="XP_013087217.2"/>
    </source>
</evidence>
<evidence type="ECO:0000256" key="1">
    <source>
        <dbReference type="SAM" id="MobiDB-lite"/>
    </source>
</evidence>
<feature type="compositionally biased region" description="Basic and acidic residues" evidence="1">
    <location>
        <begin position="465"/>
        <end position="477"/>
    </location>
</feature>
<evidence type="ECO:0000256" key="2">
    <source>
        <dbReference type="SAM" id="Phobius"/>
    </source>
</evidence>
<dbReference type="RefSeq" id="XP_013087217.2">
    <property type="nucleotide sequence ID" value="XM_013231763.2"/>
</dbReference>
<feature type="compositionally biased region" description="Basic and acidic residues" evidence="1">
    <location>
        <begin position="271"/>
        <end position="294"/>
    </location>
</feature>
<dbReference type="RefSeq" id="XP_013087220.2">
    <property type="nucleotide sequence ID" value="XM_013231766.2"/>
</dbReference>
<dbReference type="GeneID" id="106071620"/>
<keyword evidence="4" id="KW-1185">Reference proteome</keyword>
<feature type="signal peptide" evidence="3">
    <location>
        <begin position="1"/>
        <end position="18"/>
    </location>
</feature>
<feature type="compositionally biased region" description="Acidic residues" evidence="1">
    <location>
        <begin position="369"/>
        <end position="379"/>
    </location>
</feature>
<feature type="transmembrane region" description="Helical" evidence="2">
    <location>
        <begin position="512"/>
        <end position="530"/>
    </location>
</feature>
<feature type="compositionally biased region" description="Basic and acidic residues" evidence="1">
    <location>
        <begin position="343"/>
        <end position="356"/>
    </location>
</feature>
<dbReference type="OrthoDB" id="5846619at2759"/>
<evidence type="ECO:0000313" key="7">
    <source>
        <dbReference type="RefSeq" id="XP_013087220.2"/>
    </source>
</evidence>
<gene>
    <name evidence="5 6 7" type="primary">LOC106071620</name>
</gene>
<evidence type="ECO:0000313" key="6">
    <source>
        <dbReference type="RefSeq" id="XP_013087218.2"/>
    </source>
</evidence>
<protein>
    <submittedName>
        <fullName evidence="5 6">Trans-Golgi network integral membrane protein 2-like</fullName>
    </submittedName>
</protein>
<dbReference type="PANTHER" id="PTHR16502:SF0">
    <property type="entry name" value="KERATINOCYTE-ASSOCIATED TRANSMEMBRANE PROTEIN 2"/>
    <property type="match status" value="1"/>
</dbReference>
<feature type="compositionally biased region" description="Low complexity" evidence="1">
    <location>
        <begin position="180"/>
        <end position="215"/>
    </location>
</feature>
<keyword evidence="2" id="KW-1133">Transmembrane helix</keyword>
<dbReference type="RefSeq" id="XP_013087218.2">
    <property type="nucleotide sequence ID" value="XM_013231764.2"/>
</dbReference>
<sequence>MLVKIILCVIILLSTAEAKYNLKQVAQFWKLKQCILPFETLSLNKTDPENHPFLKPCFEKPGNEVCNIFVNFTIQVCKAIGNNTALINHYRPLIGSPIVDQVNIVQPLCSLAKEKNPFILKHASYMANSSYCEAQCKDTMNLCSLLVVALCNYQKTEYCKQSSSQGAKEQDDTPQVTKESPSLTAPVATATTTPQTTGTGTLTSTFSSTTKMSTSNDTQKNPTVAADTSEALSVTSNKEKTTPKVENDKKTEEPETAQEPKLDKTNNQTKGTEKVKNDKQTEEPKTTQEPKQDKTNTQTKGTETHTGSKHDPNTDGEPEEEPLNDLNTDHSNDLGVTGKKPKGQADDHSSKTKDSSKLNQGAINVEATEGNEADNELEGSNEGNGAKETDDALEGSNKGNGAKEADNELEGSNEGNGAKETDDALEGSNKGNGAKEADNELEGSNEGNGAKETDNALGGSNKGNGAKETDNELEGSKDGAQNTDYKKGDKKTQQQSGLSVDDEDESYSSGHFIAYFLSAVIICVAGYIIFHNKQKIMAFVIEGRSAHQRRQRSKGVKYTELKSNVEEVMPSLEKTATAKNFVY</sequence>
<feature type="compositionally biased region" description="Polar residues" evidence="1">
    <location>
        <begin position="162"/>
        <end position="179"/>
    </location>
</feature>
<accession>A0A9U8EHC9</accession>
<dbReference type="KEGG" id="bgt:106071620"/>
<feature type="region of interest" description="Disordered" evidence="1">
    <location>
        <begin position="162"/>
        <end position="505"/>
    </location>
</feature>
<evidence type="ECO:0000313" key="4">
    <source>
        <dbReference type="Proteomes" id="UP001165740"/>
    </source>
</evidence>
<dbReference type="OMA" id="AYLVCMA"/>
<keyword evidence="2" id="KW-0812">Transmembrane</keyword>
<proteinExistence type="predicted"/>
<organism evidence="4 5">
    <name type="scientific">Biomphalaria glabrata</name>
    <name type="common">Bloodfluke planorb</name>
    <name type="synonym">Freshwater snail</name>
    <dbReference type="NCBI Taxonomy" id="6526"/>
    <lineage>
        <taxon>Eukaryota</taxon>
        <taxon>Metazoa</taxon>
        <taxon>Spiralia</taxon>
        <taxon>Lophotrochozoa</taxon>
        <taxon>Mollusca</taxon>
        <taxon>Gastropoda</taxon>
        <taxon>Heterobranchia</taxon>
        <taxon>Euthyneura</taxon>
        <taxon>Panpulmonata</taxon>
        <taxon>Hygrophila</taxon>
        <taxon>Lymnaeoidea</taxon>
        <taxon>Planorbidae</taxon>
        <taxon>Biomphalaria</taxon>
    </lineage>
</organism>
<feature type="chain" id="PRO_5044701685" evidence="3">
    <location>
        <begin position="19"/>
        <end position="583"/>
    </location>
</feature>
<keyword evidence="3" id="KW-0732">Signal</keyword>
<evidence type="ECO:0000256" key="3">
    <source>
        <dbReference type="SAM" id="SignalP"/>
    </source>
</evidence>
<feature type="compositionally biased region" description="Basic and acidic residues" evidence="1">
    <location>
        <begin position="237"/>
        <end position="264"/>
    </location>
</feature>